<evidence type="ECO:0000313" key="1">
    <source>
        <dbReference type="EMBL" id="OCF28961.1"/>
    </source>
</evidence>
<reference evidence="1" key="1">
    <citation type="submission" date="2013-07" db="EMBL/GenBank/DDBJ databases">
        <title>The Genome Sequence of Cryptococcus bestiolae CBS10118.</title>
        <authorList>
            <consortium name="The Broad Institute Genome Sequencing Platform"/>
            <person name="Cuomo C."/>
            <person name="Litvintseva A."/>
            <person name="Chen Y."/>
            <person name="Heitman J."/>
            <person name="Sun S."/>
            <person name="Springer D."/>
            <person name="Dromer F."/>
            <person name="Young S.K."/>
            <person name="Zeng Q."/>
            <person name="Gargeya S."/>
            <person name="Fitzgerald M."/>
            <person name="Abouelleil A."/>
            <person name="Alvarado L."/>
            <person name="Berlin A.M."/>
            <person name="Chapman S.B."/>
            <person name="Dewar J."/>
            <person name="Goldberg J."/>
            <person name="Griggs A."/>
            <person name="Gujja S."/>
            <person name="Hansen M."/>
            <person name="Howarth C."/>
            <person name="Imamovic A."/>
            <person name="Larimer J."/>
            <person name="McCowan C."/>
            <person name="Murphy C."/>
            <person name="Pearson M."/>
            <person name="Priest M."/>
            <person name="Roberts A."/>
            <person name="Saif S."/>
            <person name="Shea T."/>
            <person name="Sykes S."/>
            <person name="Wortman J."/>
            <person name="Nusbaum C."/>
            <person name="Birren B."/>
        </authorList>
    </citation>
    <scope>NUCLEOTIDE SEQUENCE [LARGE SCALE GENOMIC DNA]</scope>
    <source>
        <strain evidence="1">CBS 10118</strain>
    </source>
</reference>
<keyword evidence="3" id="KW-1185">Reference proteome</keyword>
<protein>
    <recommendedName>
        <fullName evidence="4">BTB domain-containing protein</fullName>
    </recommendedName>
</protein>
<dbReference type="EMBL" id="CP144541">
    <property type="protein sequence ID" value="WVW79802.1"/>
    <property type="molecule type" value="Genomic_DNA"/>
</dbReference>
<dbReference type="KEGG" id="kbi:30204851"/>
<evidence type="ECO:0008006" key="4">
    <source>
        <dbReference type="Google" id="ProtNLM"/>
    </source>
</evidence>
<reference evidence="1" key="3">
    <citation type="submission" date="2014-01" db="EMBL/GenBank/DDBJ databases">
        <title>Evolution of pathogenesis and genome organization in the Tremellales.</title>
        <authorList>
            <person name="Cuomo C."/>
            <person name="Litvintseva A."/>
            <person name="Heitman J."/>
            <person name="Chen Y."/>
            <person name="Sun S."/>
            <person name="Springer D."/>
            <person name="Dromer F."/>
            <person name="Young S."/>
            <person name="Zeng Q."/>
            <person name="Chapman S."/>
            <person name="Gujja S."/>
            <person name="Saif S."/>
            <person name="Birren B."/>
        </authorList>
    </citation>
    <scope>NUCLEOTIDE SEQUENCE</scope>
    <source>
        <strain evidence="1">CBS 10118</strain>
    </source>
</reference>
<evidence type="ECO:0000313" key="2">
    <source>
        <dbReference type="EMBL" id="WVW79802.1"/>
    </source>
</evidence>
<reference evidence="2" key="4">
    <citation type="submission" date="2024-02" db="EMBL/GenBank/DDBJ databases">
        <title>Comparative genomics of Cryptococcus and Kwoniella reveals pathogenesis evolution and contrasting modes of karyotype evolution via chromosome fusion or intercentromeric recombination.</title>
        <authorList>
            <person name="Coelho M.A."/>
            <person name="David-Palma M."/>
            <person name="Shea T."/>
            <person name="Bowers K."/>
            <person name="McGinley-Smith S."/>
            <person name="Mohammad A.W."/>
            <person name="Gnirke A."/>
            <person name="Yurkov A.M."/>
            <person name="Nowrousian M."/>
            <person name="Sun S."/>
            <person name="Cuomo C.A."/>
            <person name="Heitman J."/>
        </authorList>
    </citation>
    <scope>NUCLEOTIDE SEQUENCE</scope>
    <source>
        <strain evidence="2">CBS 10118</strain>
    </source>
</reference>
<name>A0A1B9GD73_9TREE</name>
<dbReference type="EMBL" id="KI894018">
    <property type="protein sequence ID" value="OCF28961.1"/>
    <property type="molecule type" value="Genomic_DNA"/>
</dbReference>
<proteinExistence type="predicted"/>
<reference evidence="2" key="2">
    <citation type="submission" date="2013-07" db="EMBL/GenBank/DDBJ databases">
        <authorList>
            <consortium name="The Broad Institute Genome Sequencing Platform"/>
            <person name="Cuomo C."/>
            <person name="Litvintseva A."/>
            <person name="Chen Y."/>
            <person name="Heitman J."/>
            <person name="Sun S."/>
            <person name="Springer D."/>
            <person name="Dromer F."/>
            <person name="Young S.K."/>
            <person name="Zeng Q."/>
            <person name="Gargeya S."/>
            <person name="Fitzgerald M."/>
            <person name="Abouelleil A."/>
            <person name="Alvarado L."/>
            <person name="Berlin A.M."/>
            <person name="Chapman S.B."/>
            <person name="Dewar J."/>
            <person name="Goldberg J."/>
            <person name="Griggs A."/>
            <person name="Gujja S."/>
            <person name="Hansen M."/>
            <person name="Howarth C."/>
            <person name="Imamovic A."/>
            <person name="Larimer J."/>
            <person name="McCowan C."/>
            <person name="Murphy C."/>
            <person name="Pearson M."/>
            <person name="Priest M."/>
            <person name="Roberts A."/>
            <person name="Saif S."/>
            <person name="Shea T."/>
            <person name="Sykes S."/>
            <person name="Wortman J."/>
            <person name="Nusbaum C."/>
            <person name="Birren B."/>
        </authorList>
    </citation>
    <scope>NUCLEOTIDE SEQUENCE</scope>
    <source>
        <strain evidence="2">CBS 10118</strain>
    </source>
</reference>
<dbReference type="GeneID" id="30204851"/>
<dbReference type="RefSeq" id="XP_019050031.1">
    <property type="nucleotide sequence ID" value="XM_019187153.1"/>
</dbReference>
<accession>A0A1B9GD73</accession>
<evidence type="ECO:0000313" key="3">
    <source>
        <dbReference type="Proteomes" id="UP000092730"/>
    </source>
</evidence>
<dbReference type="Proteomes" id="UP000092730">
    <property type="component" value="Chromosome 1"/>
</dbReference>
<sequence length="221" mass="24764">MPGSYTSKDGANIPYMQGYEQGQGDLVVISSDKRAFCLKSSKLAEASKVFRYMFEVGDSKKDKELKLEDTSAGLNLFFSFIFERATDLNGVRWSVIQEPGEILLRYEASTYGSGLLRRYIKSGASGADVFELFLLASRFDEVAIGFWVIGNIGAALRYNSVGSFFTRDDWPQDLLRKLSATWVGAYAKAHVSCQSKYEYGSRVYWREVACGFLENVLAVSF</sequence>
<organism evidence="1">
    <name type="scientific">Kwoniella bestiolae CBS 10118</name>
    <dbReference type="NCBI Taxonomy" id="1296100"/>
    <lineage>
        <taxon>Eukaryota</taxon>
        <taxon>Fungi</taxon>
        <taxon>Dikarya</taxon>
        <taxon>Basidiomycota</taxon>
        <taxon>Agaricomycotina</taxon>
        <taxon>Tremellomycetes</taxon>
        <taxon>Tremellales</taxon>
        <taxon>Cryptococcaceae</taxon>
        <taxon>Kwoniella</taxon>
    </lineage>
</organism>
<dbReference type="AlphaFoldDB" id="A0A1B9GD73"/>
<dbReference type="VEuPathDB" id="FungiDB:I302_00452"/>
<dbReference type="OrthoDB" id="2594518at2759"/>
<gene>
    <name evidence="1" type="ORF">I302_00452</name>
    <name evidence="2" type="ORF">I302_101772</name>
</gene>